<gene>
    <name evidence="3" type="ORF">OKJ99_11165</name>
</gene>
<keyword evidence="4" id="KW-1185">Reference proteome</keyword>
<name>A0ABU6F235_9ACTN</name>
<evidence type="ECO:0000313" key="4">
    <source>
        <dbReference type="Proteomes" id="UP001354931"/>
    </source>
</evidence>
<sequence>MTGQPPRPDEGDLARFHNGDTLDNIPIVQLPQSDEPLRWRRVPLFAVVVLGAAVIGGLASVGILTLVDGDGHERTDRAAGGVHTPANSALDTPSSASSSPEPTEDPSTPAVEPKAAALEQVRVIQTPSTGGDAGASFCLVYTGSYSGAERDAILLLEPPAYQCQDMLPVDRTGQRAPLVTEAPVCEPPSRAAVLSFAETGGWEDEVMYTCLSEHRGA</sequence>
<feature type="region of interest" description="Disordered" evidence="1">
    <location>
        <begin position="75"/>
        <end position="112"/>
    </location>
</feature>
<dbReference type="Proteomes" id="UP001354931">
    <property type="component" value="Unassembled WGS sequence"/>
</dbReference>
<evidence type="ECO:0000256" key="1">
    <source>
        <dbReference type="SAM" id="MobiDB-lite"/>
    </source>
</evidence>
<dbReference type="RefSeq" id="WP_326015789.1">
    <property type="nucleotide sequence ID" value="NZ_JAOZYC010000088.1"/>
</dbReference>
<evidence type="ECO:0000313" key="3">
    <source>
        <dbReference type="EMBL" id="MEB8338061.1"/>
    </source>
</evidence>
<keyword evidence="2" id="KW-0812">Transmembrane</keyword>
<dbReference type="EMBL" id="JAOZYC010000088">
    <property type="protein sequence ID" value="MEB8338061.1"/>
    <property type="molecule type" value="Genomic_DNA"/>
</dbReference>
<proteinExistence type="predicted"/>
<evidence type="ECO:0000256" key="2">
    <source>
        <dbReference type="SAM" id="Phobius"/>
    </source>
</evidence>
<comment type="caution">
    <text evidence="3">The sequence shown here is derived from an EMBL/GenBank/DDBJ whole genome shotgun (WGS) entry which is preliminary data.</text>
</comment>
<feature type="compositionally biased region" description="Low complexity" evidence="1">
    <location>
        <begin position="91"/>
        <end position="110"/>
    </location>
</feature>
<evidence type="ECO:0008006" key="5">
    <source>
        <dbReference type="Google" id="ProtNLM"/>
    </source>
</evidence>
<feature type="transmembrane region" description="Helical" evidence="2">
    <location>
        <begin position="44"/>
        <end position="67"/>
    </location>
</feature>
<accession>A0ABU6F235</accession>
<protein>
    <recommendedName>
        <fullName evidence="5">Serine/threonine protein kinase</fullName>
    </recommendedName>
</protein>
<reference evidence="3 4" key="1">
    <citation type="submission" date="2022-10" db="EMBL/GenBank/DDBJ databases">
        <authorList>
            <person name="Xie J."/>
            <person name="Shen N."/>
        </authorList>
    </citation>
    <scope>NUCLEOTIDE SEQUENCE [LARGE SCALE GENOMIC DNA]</scope>
    <source>
        <strain evidence="3 4">YIM65594</strain>
    </source>
</reference>
<organism evidence="3 4">
    <name type="scientific">Streptomyces endophyticus</name>
    <dbReference type="NCBI Taxonomy" id="714166"/>
    <lineage>
        <taxon>Bacteria</taxon>
        <taxon>Bacillati</taxon>
        <taxon>Actinomycetota</taxon>
        <taxon>Actinomycetes</taxon>
        <taxon>Kitasatosporales</taxon>
        <taxon>Streptomycetaceae</taxon>
        <taxon>Streptomyces</taxon>
    </lineage>
</organism>
<keyword evidence="2" id="KW-1133">Transmembrane helix</keyword>
<keyword evidence="2" id="KW-0472">Membrane</keyword>